<dbReference type="GO" id="GO:0008270">
    <property type="term" value="F:zinc ion binding"/>
    <property type="evidence" value="ECO:0007669"/>
    <property type="project" value="UniProtKB-KW"/>
</dbReference>
<reference evidence="3" key="1">
    <citation type="journal article" date="2019" name="Sci. Rep.">
        <title>Draft genome of Tanacetum cinerariifolium, the natural source of mosquito coil.</title>
        <authorList>
            <person name="Yamashiro T."/>
            <person name="Shiraishi A."/>
            <person name="Satake H."/>
            <person name="Nakayama K."/>
        </authorList>
    </citation>
    <scope>NUCLEOTIDE SEQUENCE</scope>
</reference>
<proteinExistence type="predicted"/>
<dbReference type="SUPFAM" id="SSF57756">
    <property type="entry name" value="Retrovirus zinc finger-like domains"/>
    <property type="match status" value="1"/>
</dbReference>
<dbReference type="AlphaFoldDB" id="A0A6L2LNF7"/>
<sequence>MTKQERVSMLYDEYNKFTFEPEESIHSYYLRYAKMINDMNMILMSMSNMQINTKFMNHIQPEWSRTSSNPRTRAIIRYGHVMVQNVQGRQSQGYGGNARKNQATRARVINTVRDARANQSRIVRCYNCMGEGHIAKQCTAKKRVKDSEWFKDKMLLAQA</sequence>
<dbReference type="SMART" id="SM00343">
    <property type="entry name" value="ZnF_C2HC"/>
    <property type="match status" value="1"/>
</dbReference>
<dbReference type="GO" id="GO:0003676">
    <property type="term" value="F:nucleic acid binding"/>
    <property type="evidence" value="ECO:0007669"/>
    <property type="project" value="InterPro"/>
</dbReference>
<feature type="domain" description="CCHC-type" evidence="2">
    <location>
        <begin position="124"/>
        <end position="138"/>
    </location>
</feature>
<dbReference type="InterPro" id="IPR001878">
    <property type="entry name" value="Znf_CCHC"/>
</dbReference>
<dbReference type="InterPro" id="IPR036875">
    <property type="entry name" value="Znf_CCHC_sf"/>
</dbReference>
<gene>
    <name evidence="3" type="ORF">Tci_034010</name>
</gene>
<evidence type="ECO:0000259" key="2">
    <source>
        <dbReference type="PROSITE" id="PS50158"/>
    </source>
</evidence>
<dbReference type="EMBL" id="BKCJ010004605">
    <property type="protein sequence ID" value="GEU62032.1"/>
    <property type="molecule type" value="Genomic_DNA"/>
</dbReference>
<dbReference type="Pfam" id="PF00098">
    <property type="entry name" value="zf-CCHC"/>
    <property type="match status" value="1"/>
</dbReference>
<evidence type="ECO:0000313" key="3">
    <source>
        <dbReference type="EMBL" id="GEU62032.1"/>
    </source>
</evidence>
<keyword evidence="1" id="KW-0479">Metal-binding</keyword>
<keyword evidence="1" id="KW-0863">Zinc-finger</keyword>
<dbReference type="PROSITE" id="PS50158">
    <property type="entry name" value="ZF_CCHC"/>
    <property type="match status" value="1"/>
</dbReference>
<name>A0A6L2LNF7_TANCI</name>
<protein>
    <submittedName>
        <fullName evidence="3">Retrovirus-related Pol polyprotein from transposon TNT 1-94</fullName>
    </submittedName>
</protein>
<comment type="caution">
    <text evidence="3">The sequence shown here is derived from an EMBL/GenBank/DDBJ whole genome shotgun (WGS) entry which is preliminary data.</text>
</comment>
<keyword evidence="1" id="KW-0862">Zinc</keyword>
<organism evidence="3">
    <name type="scientific">Tanacetum cinerariifolium</name>
    <name type="common">Dalmatian daisy</name>
    <name type="synonym">Chrysanthemum cinerariifolium</name>
    <dbReference type="NCBI Taxonomy" id="118510"/>
    <lineage>
        <taxon>Eukaryota</taxon>
        <taxon>Viridiplantae</taxon>
        <taxon>Streptophyta</taxon>
        <taxon>Embryophyta</taxon>
        <taxon>Tracheophyta</taxon>
        <taxon>Spermatophyta</taxon>
        <taxon>Magnoliopsida</taxon>
        <taxon>eudicotyledons</taxon>
        <taxon>Gunneridae</taxon>
        <taxon>Pentapetalae</taxon>
        <taxon>asterids</taxon>
        <taxon>campanulids</taxon>
        <taxon>Asterales</taxon>
        <taxon>Asteraceae</taxon>
        <taxon>Asteroideae</taxon>
        <taxon>Anthemideae</taxon>
        <taxon>Anthemidinae</taxon>
        <taxon>Tanacetum</taxon>
    </lineage>
</organism>
<accession>A0A6L2LNF7</accession>
<evidence type="ECO:0000256" key="1">
    <source>
        <dbReference type="PROSITE-ProRule" id="PRU00047"/>
    </source>
</evidence>
<dbReference type="Gene3D" id="4.10.60.10">
    <property type="entry name" value="Zinc finger, CCHC-type"/>
    <property type="match status" value="1"/>
</dbReference>